<evidence type="ECO:0000313" key="2">
    <source>
        <dbReference type="EMBL" id="GFY29458.1"/>
    </source>
</evidence>
<organism evidence="2 3">
    <name type="scientific">Trichonephila clavipes</name>
    <name type="common">Golden silk orbweaver</name>
    <name type="synonym">Nephila clavipes</name>
    <dbReference type="NCBI Taxonomy" id="2585209"/>
    <lineage>
        <taxon>Eukaryota</taxon>
        <taxon>Metazoa</taxon>
        <taxon>Ecdysozoa</taxon>
        <taxon>Arthropoda</taxon>
        <taxon>Chelicerata</taxon>
        <taxon>Arachnida</taxon>
        <taxon>Araneae</taxon>
        <taxon>Araneomorphae</taxon>
        <taxon>Entelegynae</taxon>
        <taxon>Araneoidea</taxon>
        <taxon>Nephilidae</taxon>
        <taxon>Trichonephila</taxon>
    </lineage>
</organism>
<protein>
    <submittedName>
        <fullName evidence="2">Retrovirus-related Pol polyprotein from transposon 297</fullName>
    </submittedName>
</protein>
<proteinExistence type="predicted"/>
<dbReference type="Proteomes" id="UP000887159">
    <property type="component" value="Unassembled WGS sequence"/>
</dbReference>
<reference evidence="2" key="1">
    <citation type="submission" date="2020-08" db="EMBL/GenBank/DDBJ databases">
        <title>Multicomponent nature underlies the extraordinary mechanical properties of spider dragline silk.</title>
        <authorList>
            <person name="Kono N."/>
            <person name="Nakamura H."/>
            <person name="Mori M."/>
            <person name="Yoshida Y."/>
            <person name="Ohtoshi R."/>
            <person name="Malay A.D."/>
            <person name="Moran D.A.P."/>
            <person name="Tomita M."/>
            <person name="Numata K."/>
            <person name="Arakawa K."/>
        </authorList>
    </citation>
    <scope>NUCLEOTIDE SEQUENCE</scope>
</reference>
<name>A0A8X6W721_TRICX</name>
<evidence type="ECO:0000313" key="3">
    <source>
        <dbReference type="Proteomes" id="UP000887159"/>
    </source>
</evidence>
<dbReference type="Pfam" id="PF00078">
    <property type="entry name" value="RVT_1"/>
    <property type="match status" value="1"/>
</dbReference>
<accession>A0A8X6W721</accession>
<dbReference type="Gene3D" id="3.30.70.270">
    <property type="match status" value="2"/>
</dbReference>
<dbReference type="InterPro" id="IPR000477">
    <property type="entry name" value="RT_dom"/>
</dbReference>
<dbReference type="EMBL" id="BMAU01021388">
    <property type="protein sequence ID" value="GFY29458.1"/>
    <property type="molecule type" value="Genomic_DNA"/>
</dbReference>
<dbReference type="Gene3D" id="3.10.10.10">
    <property type="entry name" value="HIV Type 1 Reverse Transcriptase, subunit A, domain 1"/>
    <property type="match status" value="1"/>
</dbReference>
<dbReference type="PANTHER" id="PTHR33064:SF37">
    <property type="entry name" value="RIBONUCLEASE H"/>
    <property type="match status" value="1"/>
</dbReference>
<dbReference type="AlphaFoldDB" id="A0A8X6W721"/>
<dbReference type="GO" id="GO:0071897">
    <property type="term" value="P:DNA biosynthetic process"/>
    <property type="evidence" value="ECO:0007669"/>
    <property type="project" value="UniProtKB-ARBA"/>
</dbReference>
<keyword evidence="3" id="KW-1185">Reference proteome</keyword>
<gene>
    <name evidence="2" type="primary">pol</name>
    <name evidence="2" type="ORF">TNCV_2626291</name>
</gene>
<evidence type="ECO:0000259" key="1">
    <source>
        <dbReference type="PROSITE" id="PS50878"/>
    </source>
</evidence>
<dbReference type="CDD" id="cd01647">
    <property type="entry name" value="RT_LTR"/>
    <property type="match status" value="1"/>
</dbReference>
<sequence length="297" mass="33551">MQPKARAIDSQTEICRKIGGIPELTTDTLTTAERRGNPTDFKVKVLGIIGGLIVDAEVVNLIIDSIIKVVDSVVRGTVLSEVRMVKTEAYRFAIDYRKLNAITKYPRYPLPMIDDLITNILHTTIMSTLDLISGYFQLAIHSKDIEKTAFITRNGTFAFLRMPFGLSGAAPNFQKAIDIILKPVLGHFVNCYMEDVIITSPSFNEHLDHLNQVFTLLRDAGLTLNKDKCHFARDKLKYLGLIISKDGIETDNNKVKAITEMKTPKNNREMSKFLGMAGWYQKFIQNYAEIYVNHYIG</sequence>
<dbReference type="SUPFAM" id="SSF56672">
    <property type="entry name" value="DNA/RNA polymerases"/>
    <property type="match status" value="1"/>
</dbReference>
<feature type="domain" description="Reverse transcriptase" evidence="1">
    <location>
        <begin position="1"/>
        <end position="243"/>
    </location>
</feature>
<dbReference type="InterPro" id="IPR043502">
    <property type="entry name" value="DNA/RNA_pol_sf"/>
</dbReference>
<dbReference type="PROSITE" id="PS50878">
    <property type="entry name" value="RT_POL"/>
    <property type="match status" value="1"/>
</dbReference>
<comment type="caution">
    <text evidence="2">The sequence shown here is derived from an EMBL/GenBank/DDBJ whole genome shotgun (WGS) entry which is preliminary data.</text>
</comment>
<dbReference type="InterPro" id="IPR051320">
    <property type="entry name" value="Viral_Replic_Matur_Polypro"/>
</dbReference>
<dbReference type="PANTHER" id="PTHR33064">
    <property type="entry name" value="POL PROTEIN"/>
    <property type="match status" value="1"/>
</dbReference>
<dbReference type="InterPro" id="IPR043128">
    <property type="entry name" value="Rev_trsase/Diguanyl_cyclase"/>
</dbReference>